<organism evidence="6">
    <name type="scientific">Caenorhabditis remanei</name>
    <name type="common">Caenorhabditis vulgaris</name>
    <dbReference type="NCBI Taxonomy" id="31234"/>
    <lineage>
        <taxon>Eukaryota</taxon>
        <taxon>Metazoa</taxon>
        <taxon>Ecdysozoa</taxon>
        <taxon>Nematoda</taxon>
        <taxon>Chromadorea</taxon>
        <taxon>Rhabditida</taxon>
        <taxon>Rhabditina</taxon>
        <taxon>Rhabditomorpha</taxon>
        <taxon>Rhabditoidea</taxon>
        <taxon>Rhabditidae</taxon>
        <taxon>Peloderinae</taxon>
        <taxon>Caenorhabditis</taxon>
    </lineage>
</organism>
<sequence length="369" mass="40867">MAGSITPYETSAGKRYRVRYRKPNGAQTDKRGFKTKRDAELYLSSVTVSKATGAYRDPLEGKQLVSVFGERWKTGHLTSLKPSSQLTMETAYRLHVEPVWGSRQVASIRPSEVSAWIGKLTTGSESRKALAAQTVRRAAFVLSLVLDYAVQDGLMPANPARGHRLPAKRRKPNVYLTHQQVERLATLSEKPDLIRFLAYTGLRWGETAALQRRHLDFKRSRIRVESNVVMVKGEFKTGTPKSGESRTVPVSDFLELPLRRLVRGRPETAYVFGSDTTPPMRPAADYSWFVTAVKLAMAEDPEFPRITPHDLRHTAASLAVAAGANVKAVQRMLGHTSAAMTLDVYADLFEDDLDAVAVSLSKARTAALA</sequence>
<dbReference type="GO" id="GO:0003677">
    <property type="term" value="F:DNA binding"/>
    <property type="evidence" value="ECO:0007669"/>
    <property type="project" value="UniProtKB-KW"/>
</dbReference>
<dbReference type="InterPro" id="IPR013762">
    <property type="entry name" value="Integrase-like_cat_sf"/>
</dbReference>
<dbReference type="PANTHER" id="PTHR30349">
    <property type="entry name" value="PHAGE INTEGRASE-RELATED"/>
    <property type="match status" value="1"/>
</dbReference>
<dbReference type="Proteomes" id="UP000008281">
    <property type="component" value="Unassembled WGS sequence"/>
</dbReference>
<reference evidence="5" key="1">
    <citation type="submission" date="2007-07" db="EMBL/GenBank/DDBJ databases">
        <title>PCAP assembly of the Caenorhabditis remanei genome.</title>
        <authorList>
            <consortium name="The Caenorhabditis remanei Sequencing Consortium"/>
            <person name="Wilson R.K."/>
        </authorList>
    </citation>
    <scope>NUCLEOTIDE SEQUENCE [LARGE SCALE GENOMIC DNA]</scope>
    <source>
        <strain evidence="5">PB4641</strain>
    </source>
</reference>
<dbReference type="Pfam" id="PF14657">
    <property type="entry name" value="Arm-DNA-bind_4"/>
    <property type="match status" value="1"/>
</dbReference>
<gene>
    <name evidence="5" type="ORF">CRE_26889</name>
</gene>
<dbReference type="GO" id="GO:0006310">
    <property type="term" value="P:DNA recombination"/>
    <property type="evidence" value="ECO:0007669"/>
    <property type="project" value="UniProtKB-KW"/>
</dbReference>
<dbReference type="InterPro" id="IPR011010">
    <property type="entry name" value="DNA_brk_join_enz"/>
</dbReference>
<dbReference type="Gene3D" id="1.10.150.130">
    <property type="match status" value="1"/>
</dbReference>
<dbReference type="PROSITE" id="PS51898">
    <property type="entry name" value="TYR_RECOMBINASE"/>
    <property type="match status" value="1"/>
</dbReference>
<dbReference type="EMBL" id="DS269808">
    <property type="protein sequence ID" value="EFO88547.1"/>
    <property type="molecule type" value="Genomic_DNA"/>
</dbReference>
<dbReference type="CDD" id="cd01189">
    <property type="entry name" value="INT_ICEBs1_C_like"/>
    <property type="match status" value="1"/>
</dbReference>
<dbReference type="PANTHER" id="PTHR30349:SF64">
    <property type="entry name" value="PROPHAGE INTEGRASE INTD-RELATED"/>
    <property type="match status" value="1"/>
</dbReference>
<comment type="similarity">
    <text evidence="1">Belongs to the 'phage' integrase family.</text>
</comment>
<dbReference type="HOGENOM" id="CLU_027562_17_5_1"/>
<keyword evidence="3" id="KW-0233">DNA recombination</keyword>
<dbReference type="OrthoDB" id="2378149at2759"/>
<dbReference type="SUPFAM" id="SSF56349">
    <property type="entry name" value="DNA breaking-rejoining enzymes"/>
    <property type="match status" value="1"/>
</dbReference>
<evidence type="ECO:0000256" key="1">
    <source>
        <dbReference type="ARBA" id="ARBA00008857"/>
    </source>
</evidence>
<evidence type="ECO:0000313" key="6">
    <source>
        <dbReference type="Proteomes" id="UP000008281"/>
    </source>
</evidence>
<keyword evidence="2" id="KW-0238">DNA-binding</keyword>
<accession>E3NRU6</accession>
<dbReference type="GO" id="GO:0015074">
    <property type="term" value="P:DNA integration"/>
    <property type="evidence" value="ECO:0007669"/>
    <property type="project" value="UniProtKB-KW"/>
</dbReference>
<keyword evidence="6" id="KW-1185">Reference proteome</keyword>
<dbReference type="InterPro" id="IPR002104">
    <property type="entry name" value="Integrase_catalytic"/>
</dbReference>
<dbReference type="AlphaFoldDB" id="E3NRU6"/>
<evidence type="ECO:0000256" key="3">
    <source>
        <dbReference type="ARBA" id="ARBA00023172"/>
    </source>
</evidence>
<evidence type="ECO:0000313" key="5">
    <source>
        <dbReference type="EMBL" id="EFO88547.1"/>
    </source>
</evidence>
<name>E3NRU6_CAERE</name>
<protein>
    <recommendedName>
        <fullName evidence="4">Tyr recombinase domain-containing protein</fullName>
    </recommendedName>
</protein>
<dbReference type="InParanoid" id="E3NRU6"/>
<dbReference type="InterPro" id="IPR050090">
    <property type="entry name" value="Tyrosine_recombinase_XerCD"/>
</dbReference>
<dbReference type="InterPro" id="IPR010998">
    <property type="entry name" value="Integrase_recombinase_N"/>
</dbReference>
<feature type="domain" description="Tyr recombinase" evidence="4">
    <location>
        <begin position="171"/>
        <end position="358"/>
    </location>
</feature>
<evidence type="ECO:0000259" key="4">
    <source>
        <dbReference type="PROSITE" id="PS51898"/>
    </source>
</evidence>
<dbReference type="Gene3D" id="1.10.443.10">
    <property type="entry name" value="Intergrase catalytic core"/>
    <property type="match status" value="1"/>
</dbReference>
<dbReference type="InterPro" id="IPR028259">
    <property type="entry name" value="AP2-like_int_N"/>
</dbReference>
<dbReference type="Pfam" id="PF00589">
    <property type="entry name" value="Phage_integrase"/>
    <property type="match status" value="1"/>
</dbReference>
<evidence type="ECO:0000256" key="2">
    <source>
        <dbReference type="ARBA" id="ARBA00023125"/>
    </source>
</evidence>
<proteinExistence type="inferred from homology"/>